<dbReference type="EMBL" id="JANJYJ010000001">
    <property type="protein sequence ID" value="KAK3229992.1"/>
    <property type="molecule type" value="Genomic_DNA"/>
</dbReference>
<evidence type="ECO:0000313" key="2">
    <source>
        <dbReference type="EMBL" id="KAK3229992.1"/>
    </source>
</evidence>
<dbReference type="Pfam" id="PF13966">
    <property type="entry name" value="zf-RVT"/>
    <property type="match status" value="1"/>
</dbReference>
<organism evidence="2 3">
    <name type="scientific">Dipteronia sinensis</name>
    <dbReference type="NCBI Taxonomy" id="43782"/>
    <lineage>
        <taxon>Eukaryota</taxon>
        <taxon>Viridiplantae</taxon>
        <taxon>Streptophyta</taxon>
        <taxon>Embryophyta</taxon>
        <taxon>Tracheophyta</taxon>
        <taxon>Spermatophyta</taxon>
        <taxon>Magnoliopsida</taxon>
        <taxon>eudicotyledons</taxon>
        <taxon>Gunneridae</taxon>
        <taxon>Pentapetalae</taxon>
        <taxon>rosids</taxon>
        <taxon>malvids</taxon>
        <taxon>Sapindales</taxon>
        <taxon>Sapindaceae</taxon>
        <taxon>Hippocastanoideae</taxon>
        <taxon>Acereae</taxon>
        <taxon>Dipteronia</taxon>
    </lineage>
</organism>
<dbReference type="Proteomes" id="UP001281410">
    <property type="component" value="Unassembled WGS sequence"/>
</dbReference>
<name>A0AAE0B641_9ROSI</name>
<proteinExistence type="predicted"/>
<dbReference type="PANTHER" id="PTHR33116">
    <property type="entry name" value="REVERSE TRANSCRIPTASE ZINC-BINDING DOMAIN-CONTAINING PROTEIN-RELATED-RELATED"/>
    <property type="match status" value="1"/>
</dbReference>
<protein>
    <recommendedName>
        <fullName evidence="1">Reverse transcriptase zinc-binding domain-containing protein</fullName>
    </recommendedName>
</protein>
<evidence type="ECO:0000259" key="1">
    <source>
        <dbReference type="Pfam" id="PF13966"/>
    </source>
</evidence>
<reference evidence="2" key="1">
    <citation type="journal article" date="2023" name="Plant J.">
        <title>Genome sequences and population genomics provide insights into the demographic history, inbreeding, and mutation load of two 'living fossil' tree species of Dipteronia.</title>
        <authorList>
            <person name="Feng Y."/>
            <person name="Comes H.P."/>
            <person name="Chen J."/>
            <person name="Zhu S."/>
            <person name="Lu R."/>
            <person name="Zhang X."/>
            <person name="Li P."/>
            <person name="Qiu J."/>
            <person name="Olsen K.M."/>
            <person name="Qiu Y."/>
        </authorList>
    </citation>
    <scope>NUCLEOTIDE SEQUENCE</scope>
    <source>
        <strain evidence="2">NBL</strain>
    </source>
</reference>
<dbReference type="InterPro" id="IPR026960">
    <property type="entry name" value="RVT-Znf"/>
</dbReference>
<dbReference type="PANTHER" id="PTHR33116:SF78">
    <property type="entry name" value="OS12G0587133 PROTEIN"/>
    <property type="match status" value="1"/>
</dbReference>
<sequence>MSNDLLEIKNHMPSYNPNSSLEDCIKWLPTPDVIYSIASTMASLKTPHPLVPWFELVWYSHNIPRMSFIFLLAIRGRLSTFDRVHLYNPRVGTLCVLCSSSPETHAYLFFECAYSKVIWSHLKDMCCRPWNCHSWPRFIAWAAQRWKGKSPSIVVNKLCLAVAVYYIWRERNNRIFWSSHKSSIVITRSIIVTIRSRLLSINSKDLPLVALKWNISIG</sequence>
<accession>A0AAE0B641</accession>
<feature type="domain" description="Reverse transcriptase zinc-binding" evidence="1">
    <location>
        <begin position="35"/>
        <end position="119"/>
    </location>
</feature>
<comment type="caution">
    <text evidence="2">The sequence shown here is derived from an EMBL/GenBank/DDBJ whole genome shotgun (WGS) entry which is preliminary data.</text>
</comment>
<evidence type="ECO:0000313" key="3">
    <source>
        <dbReference type="Proteomes" id="UP001281410"/>
    </source>
</evidence>
<gene>
    <name evidence="2" type="ORF">Dsin_001873</name>
</gene>
<keyword evidence="3" id="KW-1185">Reference proteome</keyword>
<dbReference type="AlphaFoldDB" id="A0AAE0B641"/>